<proteinExistence type="predicted"/>
<feature type="compositionally biased region" description="Low complexity" evidence="1">
    <location>
        <begin position="2663"/>
        <end position="2729"/>
    </location>
</feature>
<name>A0A409VX16_9AGAR</name>
<dbReference type="SUPFAM" id="SSF81383">
    <property type="entry name" value="F-box domain"/>
    <property type="match status" value="5"/>
</dbReference>
<evidence type="ECO:0000313" key="3">
    <source>
        <dbReference type="EMBL" id="PPQ70787.1"/>
    </source>
</evidence>
<feature type="domain" description="F-box" evidence="2">
    <location>
        <begin position="3470"/>
        <end position="3509"/>
    </location>
</feature>
<protein>
    <recommendedName>
        <fullName evidence="2">F-box domain-containing protein</fullName>
    </recommendedName>
</protein>
<dbReference type="InterPro" id="IPR032675">
    <property type="entry name" value="LRR_dom_sf"/>
</dbReference>
<dbReference type="InterPro" id="IPR036047">
    <property type="entry name" value="F-box-like_dom_sf"/>
</dbReference>
<feature type="region of interest" description="Disordered" evidence="1">
    <location>
        <begin position="1501"/>
        <end position="1525"/>
    </location>
</feature>
<dbReference type="CDD" id="cd09917">
    <property type="entry name" value="F-box_SF"/>
    <property type="match status" value="5"/>
</dbReference>
<feature type="domain" description="F-box" evidence="2">
    <location>
        <begin position="15"/>
        <end position="54"/>
    </location>
</feature>
<feature type="compositionally biased region" description="Acidic residues" evidence="1">
    <location>
        <begin position="2648"/>
        <end position="2662"/>
    </location>
</feature>
<dbReference type="Proteomes" id="UP000284706">
    <property type="component" value="Unassembled WGS sequence"/>
</dbReference>
<feature type="domain" description="F-box" evidence="2">
    <location>
        <begin position="1055"/>
        <end position="1095"/>
    </location>
</feature>
<dbReference type="STRING" id="231916.A0A409VX16"/>
<dbReference type="Gene3D" id="3.80.10.10">
    <property type="entry name" value="Ribonuclease Inhibitor"/>
    <property type="match status" value="1"/>
</dbReference>
<organism evidence="3 4">
    <name type="scientific">Gymnopilus dilepis</name>
    <dbReference type="NCBI Taxonomy" id="231916"/>
    <lineage>
        <taxon>Eukaryota</taxon>
        <taxon>Fungi</taxon>
        <taxon>Dikarya</taxon>
        <taxon>Basidiomycota</taxon>
        <taxon>Agaricomycotina</taxon>
        <taxon>Agaricomycetes</taxon>
        <taxon>Agaricomycetidae</taxon>
        <taxon>Agaricales</taxon>
        <taxon>Agaricineae</taxon>
        <taxon>Hymenogastraceae</taxon>
        <taxon>Gymnopilus</taxon>
    </lineage>
</organism>
<reference evidence="3 4" key="1">
    <citation type="journal article" date="2018" name="Evol. Lett.">
        <title>Horizontal gene cluster transfer increased hallucinogenic mushroom diversity.</title>
        <authorList>
            <person name="Reynolds H.T."/>
            <person name="Vijayakumar V."/>
            <person name="Gluck-Thaler E."/>
            <person name="Korotkin H.B."/>
            <person name="Matheny P.B."/>
            <person name="Slot J.C."/>
        </authorList>
    </citation>
    <scope>NUCLEOTIDE SEQUENCE [LARGE SCALE GENOMIC DNA]</scope>
    <source>
        <strain evidence="3 4">SRW20</strain>
    </source>
</reference>
<dbReference type="InterPro" id="IPR052109">
    <property type="entry name" value="SRRM_Domain-Containing"/>
</dbReference>
<evidence type="ECO:0000313" key="4">
    <source>
        <dbReference type="Proteomes" id="UP000284706"/>
    </source>
</evidence>
<feature type="compositionally biased region" description="Acidic residues" evidence="1">
    <location>
        <begin position="1501"/>
        <end position="1510"/>
    </location>
</feature>
<feature type="compositionally biased region" description="Low complexity" evidence="1">
    <location>
        <begin position="3262"/>
        <end position="3271"/>
    </location>
</feature>
<dbReference type="EMBL" id="NHYE01005528">
    <property type="protein sequence ID" value="PPQ70787.1"/>
    <property type="molecule type" value="Genomic_DNA"/>
</dbReference>
<comment type="caution">
    <text evidence="3">The sequence shown here is derived from an EMBL/GenBank/DDBJ whole genome shotgun (WGS) entry which is preliminary data.</text>
</comment>
<feature type="domain" description="F-box" evidence="2">
    <location>
        <begin position="564"/>
        <end position="604"/>
    </location>
</feature>
<keyword evidence="4" id="KW-1185">Reference proteome</keyword>
<feature type="region of interest" description="Disordered" evidence="1">
    <location>
        <begin position="3311"/>
        <end position="3353"/>
    </location>
</feature>
<evidence type="ECO:0000259" key="2">
    <source>
        <dbReference type="SMART" id="SM00256"/>
    </source>
</evidence>
<feature type="region of interest" description="Disordered" evidence="1">
    <location>
        <begin position="2648"/>
        <end position="2730"/>
    </location>
</feature>
<dbReference type="PANTHER" id="PTHR34755:SF3">
    <property type="entry name" value="SERINE_ARGININE REPETITIVE MATRIX PROTEIN 2"/>
    <property type="match status" value="1"/>
</dbReference>
<accession>A0A409VX16</accession>
<dbReference type="Pfam" id="PF00646">
    <property type="entry name" value="F-box"/>
    <property type="match status" value="7"/>
</dbReference>
<dbReference type="GO" id="GO:0003729">
    <property type="term" value="F:mRNA binding"/>
    <property type="evidence" value="ECO:0007669"/>
    <property type="project" value="TreeGrafter"/>
</dbReference>
<gene>
    <name evidence="3" type="ORF">CVT26_014722</name>
</gene>
<dbReference type="OrthoDB" id="3190489at2759"/>
<dbReference type="SUPFAM" id="SSF52047">
    <property type="entry name" value="RNI-like"/>
    <property type="match status" value="2"/>
</dbReference>
<feature type="domain" description="F-box" evidence="2">
    <location>
        <begin position="2755"/>
        <end position="2795"/>
    </location>
</feature>
<feature type="region of interest" description="Disordered" evidence="1">
    <location>
        <begin position="3197"/>
        <end position="3289"/>
    </location>
</feature>
<sequence length="4010" mass="453456">MTAETIMSSNLHLRLPLEIWRECITHLDFVQVQVLSSTCRYLNDICLPVIFRSIPYKCHITTNKEDFVKSAEKRLQPLHKSIEAFRTLARSNRHAPLVKTCVLSYNHVVRHLLDMEFVEQLRKIVYEQFARTFVRYLSSFVNLKEVDVQDFGRKLDKSILCAFANHPSLEVLSFKGVEFGQHVIETPIGVRRLSIDNRHSKDRDFNAENTPLELFSPETLECLIVWSGLYALRLVEAFIQAGTQLDNLSQLSVSLKSTHFPDLFNFLVLCPNLEGVEVDFWRGYSAVDLPALPASAVPRLKSFSGPDVAAKVFVPGRPVTKIDVVETDTLRHVELSPLLFAFSQSTEALDELFLKPPYPTKDVLDMVKGYFPTLKVFGLWVEQKNGSDFMHGDEPLEPDGGDYTADYADAYEDPIGGGHELTRENHFCYVHYHTDYLDLLQMLASKEIELPPSVKSLHLYHDMFLKFDDHDLPQSDREEAMYVNATGKPYSLSRAQGVFQALSKIYPALQCVIVNPDDRGGFRWGREELLDLDQATSSSQDGLLMPYQAMQLREGDKDHERLFLPLELWHECIAYLPIADVKRLSQTCRLFNYISIPFVFKNIKYSCMARRPFGLGRVDCKLDDLERKADALRRFSENLEYAPLVRKFTASYDCHKSIEWEKVIYQTFVKTVVQCFQRFSNLKRIEVKGFEGTVDKKMLDALVQRCPLDAVSFSGVIFGAHDIERPIISKKLFIDTRHALESSSDFEVHSLNIFSSKGLESLTAWTTAYAPKLFLALADQGPLGHLTDISVLIDLENLTDFYVFLSFCPNAKHLEVRLAGVFEGGHFSPPPASIVPLLESSSGFEDAAIGFAPGRPVKKVVIDRLYFTEEPFNVRLRPLSRSTGPVLHLSIESAKSTQVVMGCVTSYFPSLRELEISLEREEDIMGFFSDDDLELDEGTFLSTCADAYDDPIGGGQDLKRRSHFYYVHYHTGYMKLLSSVAAKDIAIPSKLQSLCLFEDIGEFTSHGVPTSDEEEEQYVEIFGAPFSASRAQDVSMQRRSQHPSTIQLEGRRIVLPIEIWHECFNYLSFVDHKNLSLACHLFRDICLRFIFKAIRYSFDISLYGPNPENLSLETRLDRLEESIKDLAPLARNTRIAPLVREFNLTYCLRLTPRHDQRDYDRAKEAYGPFVDAFAQCLPLFINLRVVNIKEFREKMDRKILIAMAEHPSLDEVNMESVRFGVHVLKQHIALRKLSISNDRWGDYNPSSASKRLDMFSGANLEYLSAWTAAYSIKLFRALSKQGKLQHLKHLSFCLNPADTHELYTFLALCPNVEIVRIGFADGRKYLGRVTLPPTPGVLLPRLKSFVGPEVAAQAFVPGRPVEDVKIEKEDNFSGGTLSRDACPLFGTLALSIKPLKKLDVSGVECTKGLVDSILAYFPDLQDLALSLPGFTSIFPGKDPRRLTLETVLDEKKDGERDEYLPEYFSKHLKFIHWAAHGRLALPREIRALRLIGPDRYYLPESDDNASDDDGGSLHHPSSADATASATTPGITIAANSSSTSSLPHENHFANTDVESGRVQPCRMPTVSKKRVKLTKAYSLRMASNVVHALSANYPALQISSMQRQSHQPSSMQLTGRCVALPNEIWHESFSYLSTADHKSLSLACRLFNDICLRFVFKSIHYSFCISRYQWDTPIEASLNRLEKTIKGLGSLAQSKRHAPLVREFNLAYSVRLTPRKDEENFDRAKTSYGPFVDAFVKHLPLFTNLQTVTIKEFQAKLDKKILVAIAKHPSLDEVRLSSVRFGVHILKPRIAVRKLTISNSRWGEYNPNPSSKRLDMFSGDSLEYLSVCTPVYCPKLFRALSKQGRLERLKQLYCCIFPGDISDLYVFLASCPNVDSVRIEFTDGRDHFGPYTFPPMPQTLLPRLKSFCGSEEAARQFVPGRPVDDVKIVNSMDTLSHGSFMCNRQPLLDSLALSTAPLRKLDVCALECRKEVIDSIVTHFPGLYTLKLYIPNIAKIFPDEDPRNLALETAQESSQDDACLRETKKEAQDHGYFSKYLTGHLKFLHWAAHRKLALPHEVQTLELLDRTWHPSGTFELITSDDEGDSYSNNCNARILDPDTYSDIATIASKKLTSTRKQYSIVMASDVMQALSLSYPALQMVVFRENSDRIYMRWLKDAIQSWTSSMKRIGKSHQSNKGRVQSKRRRVALPNEIWHECFTYLKTADHKKLSLTCRLFNDICLRLLFKSVHCSSHISLMQWEMPLSMEVKVDRLEKKMKSLKSLAQSTRHAQVVRELNVAYSLQASGCGEEAAAIGKESYTLFVDGLVQCLPLFVNLRVINVKEFRAKMDRKILVAMARHPSLDEVNLKSVRFGVHILKPRIALRKLTISNDRRSDSNPNPSSKRLDMFSGEKLEYLSAWTSAYSPKLFRALTQQGSMHRLRHLSFCIKPADISDLYLFLAQCPNVEHVRVGFTNGRYETNLRNIALAPMPRTALRRLESFSGPEVAAKAFIPGRPVKEVKIRDGNSCSVGLSQKDASLLINSLVLSTVPLRKLDVGFFSCRKELMDLVVSSFPDLYELELCLPPRFKLLFPGKDPRITELDTILAECKGKIQKNASTGCTKRVEEDVYLASHLTNHLKLLHLIAHKRLGLPSGIQALKLLGPPWSFDWPEVSESDSSSSDDDSSSSDSSTSSDSSSESSSDDSSSTTSSDSDSDDSGSNSSSDSSSDDSSSTSSDDTSSTSSSSDTDSSSSHMYAGEAIARPSNDYPMNYGASPFSLPDEVWHECFAYLRTESHKNLSLSCHLFNDICRRFLFRSIFYSARVMYNQLEGHWTEQQLATLSDTTARLQALSKSPQHASIVRKCTISFLLAVGSKSDRALADSRRQARSAFVETFVECLPRFVNLKKVDIVQFVPKMDKRMLLALARHSSLEEVSFDTVRFGASCLKPYIKPSRLSISDSKWGDPSGSTKPLNLFSGRKLEYLNIWMTEYTPKLFRALSKQGTLHHLRHLSFCVNPPDITYFYLFLPSCPNLEHLRVGFRDENGVRTFLMLDPLEVTAIPRLESFSGPASAAKILVPGRPVRVVRLELLGYAIKESGNEVHSLINSLAESTGPVTKLDVSPLTCTSEILNRVAQRFPSLQELQFSIPGRRMIPGDPQDIRLDTVTAQYEEDVLSRWDTPSRLPNYHRKYMDVLHWIAHKRLELPTGIKILRLLDDSIFDESDSSDGVSSFGYDYSPIRASRDDSDTEGSSSTDNDANIVPYRSSIQVLPSISAGRPSRRHKAYFKDSSTSTNTTTDDSEEDTSDNDDVSGVHCRNSIQVLPSIRLRRHTCGDDADYEASEEHNNGQSSDNSEEDTSDVDDTPAMHYRSSITFGPPIRQRRPYSLKTVQAVFQKLSAHYPALERVTVGDRRHDELLRFDVNISVVLPDNASRAAFNLSAAKVDLKCDSGAPPVRKTKLAITVRPEVMSTLVSEEAEAFIQAFWDMTSKQQARTHLPVEIWNECFAYLAISDHKVLSLTCRLFHDICLATIFSTISHSSSINLRKKDNPQVMQMQLDHLSSRMKWLRKLAKSPKHVAVIRKCKLSYSLHLAARADERAAQDGREAYTPFIDAFVECLPLFVRLKTLEVEEFTVKMDKRIFVELAKHPSLDEVVMSSVRFGVHLLKPRIKLRNLSITNEKWSDANPNPSAKLLDVFSGESLESLCALTSTYCPKLFRAFTKQGMLERLRRLSFRINTNDFSEVHPFLKQCPNVESIELACVIQQQVPGPFTLEYLPLNCLRRLKSFTGPALAAKAFVPQRPVTEVRIEEEWPHRFGYGRSPEDIPGLFASIARSTGPLLKLVVSSVECSVDVLRLISDHFPHLEELHLGPRVQEMFPGEDPQDIELPTYMACPQDKISRGESYHNDPYDDPIHGGERVDRNSKSYLVHMHTEYMHILHWLAHKRVKLPSTIKALYLNSVMGLFFIFAEEDDQMIEKKKRPYSGAMAQAVFRSLSVTYPAFEAVGCGNKDGRDGRDMPIKWTKRNDDEWTYVGVGKCW</sequence>
<dbReference type="SMART" id="SM00256">
    <property type="entry name" value="FBOX"/>
    <property type="match status" value="7"/>
</dbReference>
<feature type="domain" description="F-box" evidence="2">
    <location>
        <begin position="2188"/>
        <end position="2228"/>
    </location>
</feature>
<feature type="compositionally biased region" description="Acidic residues" evidence="1">
    <location>
        <begin position="3326"/>
        <end position="3336"/>
    </location>
</feature>
<feature type="domain" description="F-box" evidence="2">
    <location>
        <begin position="1620"/>
        <end position="1660"/>
    </location>
</feature>
<dbReference type="InterPro" id="IPR001810">
    <property type="entry name" value="F-box_dom"/>
</dbReference>
<feature type="compositionally biased region" description="Acidic residues" evidence="1">
    <location>
        <begin position="3272"/>
        <end position="3283"/>
    </location>
</feature>
<dbReference type="PANTHER" id="PTHR34755">
    <property type="entry name" value="SERINE/ARGININE REPETITIVE MATRIX PROTEIN 3-RELATED"/>
    <property type="match status" value="1"/>
</dbReference>
<evidence type="ECO:0000256" key="1">
    <source>
        <dbReference type="SAM" id="MobiDB-lite"/>
    </source>
</evidence>
<dbReference type="InParanoid" id="A0A409VX16"/>